<dbReference type="PANTHER" id="PTHR30399">
    <property type="entry name" value="UNCHARACTERIZED PROTEIN YGJP"/>
    <property type="match status" value="1"/>
</dbReference>
<accession>A0ABT9IZ24</accession>
<dbReference type="CDD" id="cd07344">
    <property type="entry name" value="M48_yhfN_like"/>
    <property type="match status" value="1"/>
</dbReference>
<gene>
    <name evidence="2" type="ORF">Q5Y73_10910</name>
</gene>
<dbReference type="Pfam" id="PF01863">
    <property type="entry name" value="YgjP-like"/>
    <property type="match status" value="1"/>
</dbReference>
<evidence type="ECO:0000313" key="3">
    <source>
        <dbReference type="Proteomes" id="UP001231941"/>
    </source>
</evidence>
<evidence type="ECO:0000259" key="1">
    <source>
        <dbReference type="Pfam" id="PF01863"/>
    </source>
</evidence>
<evidence type="ECO:0000313" key="2">
    <source>
        <dbReference type="EMBL" id="MDP5274621.1"/>
    </source>
</evidence>
<dbReference type="EMBL" id="JAVAMP010000003">
    <property type="protein sequence ID" value="MDP5274621.1"/>
    <property type="molecule type" value="Genomic_DNA"/>
</dbReference>
<protein>
    <submittedName>
        <fullName evidence="2">M48 family metallopeptidase</fullName>
    </submittedName>
</protein>
<feature type="domain" description="YgjP-like metallopeptidase" evidence="1">
    <location>
        <begin position="2"/>
        <end position="55"/>
    </location>
</feature>
<dbReference type="Gene3D" id="3.30.2010.10">
    <property type="entry name" value="Metalloproteases ('zincins'), catalytic domain"/>
    <property type="match status" value="1"/>
</dbReference>
<dbReference type="InterPro" id="IPR053136">
    <property type="entry name" value="UTP_pyrophosphatase-like"/>
</dbReference>
<proteinExistence type="predicted"/>
<dbReference type="Proteomes" id="UP001231941">
    <property type="component" value="Unassembled WGS sequence"/>
</dbReference>
<reference evidence="2 3" key="1">
    <citation type="submission" date="2023-08" db="EMBL/GenBank/DDBJ databases">
        <authorList>
            <person name="Park J.-S."/>
        </authorList>
    </citation>
    <scope>NUCLEOTIDE SEQUENCE [LARGE SCALE GENOMIC DNA]</scope>
    <source>
        <strain evidence="2 3">2205SS18-9</strain>
    </source>
</reference>
<comment type="caution">
    <text evidence="2">The sequence shown here is derived from an EMBL/GenBank/DDBJ whole genome shotgun (WGS) entry which is preliminary data.</text>
</comment>
<name>A0ABT9IZ24_9BACL</name>
<dbReference type="PANTHER" id="PTHR30399:SF1">
    <property type="entry name" value="UTP PYROPHOSPHATASE"/>
    <property type="match status" value="1"/>
</dbReference>
<dbReference type="InterPro" id="IPR002725">
    <property type="entry name" value="YgjP-like_metallopeptidase"/>
</dbReference>
<dbReference type="RefSeq" id="WP_305991942.1">
    <property type="nucleotide sequence ID" value="NZ_JAVAMP010000003.1"/>
</dbReference>
<sequence>MIFSLELIKATKHCNDYVILHELIHFKYNNHSEKFYNMLYSFIPDWGKMKVVLDEEIVRDI</sequence>
<organism evidence="2 3">
    <name type="scientific">Chengkuizengella axinellae</name>
    <dbReference type="NCBI Taxonomy" id="3064388"/>
    <lineage>
        <taxon>Bacteria</taxon>
        <taxon>Bacillati</taxon>
        <taxon>Bacillota</taxon>
        <taxon>Bacilli</taxon>
        <taxon>Bacillales</taxon>
        <taxon>Paenibacillaceae</taxon>
        <taxon>Chengkuizengella</taxon>
    </lineage>
</organism>
<keyword evidence="3" id="KW-1185">Reference proteome</keyword>